<dbReference type="OMA" id="YESTRIE"/>
<dbReference type="GO" id="GO:0005634">
    <property type="term" value="C:nucleus"/>
    <property type="evidence" value="ECO:0007669"/>
    <property type="project" value="TreeGrafter"/>
</dbReference>
<feature type="region of interest" description="Disordered" evidence="6">
    <location>
        <begin position="44"/>
        <end position="78"/>
    </location>
</feature>
<feature type="compositionally biased region" description="Low complexity" evidence="6">
    <location>
        <begin position="105"/>
        <end position="121"/>
    </location>
</feature>
<keyword evidence="5" id="KW-0677">Repeat</keyword>
<sequence>MNPSGFYSKTEDTLASTRNILVKVHQRRAKKHLKVLTAAMPSTLRAQRSAHPKTSPISHGIKKKKFPSGKSNEKTRKNQLDEIKVKLEMEEEETKMAARSYLDMSSSTTSISSSTTDLSTTPPTPSNMSEYELKIQQNIQKRLEILSSLKLEEAKENLFELLPSSKLSATVSERGLSRMKRKRSPRPVVCRSPVVQRRSQRLLQKPPDTPPKDYIIPTASDLQDHRERPAAGEKIIHYLNEKLNENECSEMLAYCQSVTEVPSSSPNWIGSLQEVLHNVKQLVVTQDTVAKVVPKRITCMALHPSNSDDILFVGDKEGYLGIWLVDRSDSTDGAWSFRIHGSGIPCMSVDSFSSGRVITTSYDGSTRATDLQRLVVDDVYSRPQERRQDYLTWHSQVDANLLLVSAGTGDVTFVDMREAPSSAKSNKLDPMSKSIKVVAAHPTATQYSVTSNNMGEVKLWDHRKLNHKSAVCCFKHPRSASSIRFSPNTGNTLLTTCHDDKIRLIQLENFSAFKEEWSVEHNNQTGRWLTTHKADFMPGREDSFVVGSLNPERIIEVWRTGGSSPVVALKGDAMTTFSSTVCCHPSRFVVAGGNSSGKCHVFR</sequence>
<name>A0A979FSY7_HYAAZ</name>
<dbReference type="GO" id="GO:0003677">
    <property type="term" value="F:DNA binding"/>
    <property type="evidence" value="ECO:0007669"/>
    <property type="project" value="TreeGrafter"/>
</dbReference>
<evidence type="ECO:0000256" key="4">
    <source>
        <dbReference type="ARBA" id="ARBA00022574"/>
    </source>
</evidence>
<evidence type="ECO:0000256" key="2">
    <source>
        <dbReference type="ARBA" id="ARBA00005434"/>
    </source>
</evidence>
<dbReference type="PANTHER" id="PTHR14773">
    <property type="entry name" value="WD REPEAT-CONTAINING PROTEIN 76"/>
    <property type="match status" value="1"/>
</dbReference>
<dbReference type="InterPro" id="IPR001680">
    <property type="entry name" value="WD40_rpt"/>
</dbReference>
<feature type="region of interest" description="Disordered" evidence="6">
    <location>
        <begin position="173"/>
        <end position="197"/>
    </location>
</feature>
<accession>A0A979FSY7</accession>
<comment type="similarity">
    <text evidence="2">Belongs to the WD repeat DDB2/WDR76 family.</text>
</comment>
<dbReference type="AlphaFoldDB" id="A0A979FSY7"/>
<keyword evidence="7" id="KW-1185">Reference proteome</keyword>
<comment type="function">
    <text evidence="1">Specifically binds 5-hydroxymethylcytosine (5hmC), suggesting that it acts as a specific reader of 5hmC.</text>
</comment>
<evidence type="ECO:0000256" key="1">
    <source>
        <dbReference type="ARBA" id="ARBA00002530"/>
    </source>
</evidence>
<dbReference type="InterPro" id="IPR050853">
    <property type="entry name" value="WD_repeat_DNA-damage-binding"/>
</dbReference>
<evidence type="ECO:0000313" key="7">
    <source>
        <dbReference type="Proteomes" id="UP000694843"/>
    </source>
</evidence>
<evidence type="ECO:0000256" key="5">
    <source>
        <dbReference type="ARBA" id="ARBA00022737"/>
    </source>
</evidence>
<dbReference type="InterPro" id="IPR015943">
    <property type="entry name" value="WD40/YVTN_repeat-like_dom_sf"/>
</dbReference>
<feature type="region of interest" description="Disordered" evidence="6">
    <location>
        <begin position="99"/>
        <end position="128"/>
    </location>
</feature>
<evidence type="ECO:0000313" key="8">
    <source>
        <dbReference type="RefSeq" id="XP_047739492.1"/>
    </source>
</evidence>
<dbReference type="GeneID" id="108682521"/>
<dbReference type="SMART" id="SM00320">
    <property type="entry name" value="WD40"/>
    <property type="match status" value="5"/>
</dbReference>
<dbReference type="Proteomes" id="UP000694843">
    <property type="component" value="Unplaced"/>
</dbReference>
<dbReference type="SUPFAM" id="SSF50978">
    <property type="entry name" value="WD40 repeat-like"/>
    <property type="match status" value="1"/>
</dbReference>
<protein>
    <recommendedName>
        <fullName evidence="3">WD repeat-containing protein 76</fullName>
    </recommendedName>
</protein>
<gene>
    <name evidence="8" type="primary">LOC108682521</name>
</gene>
<dbReference type="Gene3D" id="2.130.10.10">
    <property type="entry name" value="YVTN repeat-like/Quinoprotein amine dehydrogenase"/>
    <property type="match status" value="1"/>
</dbReference>
<dbReference type="PANTHER" id="PTHR14773:SF0">
    <property type="entry name" value="WD REPEAT-CONTAINING PROTEIN 76"/>
    <property type="match status" value="1"/>
</dbReference>
<dbReference type="OrthoDB" id="9890280at2759"/>
<dbReference type="InterPro" id="IPR036322">
    <property type="entry name" value="WD40_repeat_dom_sf"/>
</dbReference>
<reference evidence="8" key="1">
    <citation type="submission" date="2025-08" db="UniProtKB">
        <authorList>
            <consortium name="RefSeq"/>
        </authorList>
    </citation>
    <scope>IDENTIFICATION</scope>
    <source>
        <tissue evidence="8">Whole organism</tissue>
    </source>
</reference>
<feature type="compositionally biased region" description="Low complexity" evidence="6">
    <location>
        <begin position="186"/>
        <end position="197"/>
    </location>
</feature>
<keyword evidence="4" id="KW-0853">WD repeat</keyword>
<organism evidence="7 8">
    <name type="scientific">Hyalella azteca</name>
    <name type="common">Amphipod</name>
    <dbReference type="NCBI Taxonomy" id="294128"/>
    <lineage>
        <taxon>Eukaryota</taxon>
        <taxon>Metazoa</taxon>
        <taxon>Ecdysozoa</taxon>
        <taxon>Arthropoda</taxon>
        <taxon>Crustacea</taxon>
        <taxon>Multicrustacea</taxon>
        <taxon>Malacostraca</taxon>
        <taxon>Eumalacostraca</taxon>
        <taxon>Peracarida</taxon>
        <taxon>Amphipoda</taxon>
        <taxon>Senticaudata</taxon>
        <taxon>Talitrida</taxon>
        <taxon>Talitroidea</taxon>
        <taxon>Hyalellidae</taxon>
        <taxon>Hyalella</taxon>
    </lineage>
</organism>
<evidence type="ECO:0000256" key="6">
    <source>
        <dbReference type="SAM" id="MobiDB-lite"/>
    </source>
</evidence>
<dbReference type="GO" id="GO:2000001">
    <property type="term" value="P:regulation of DNA damage checkpoint"/>
    <property type="evidence" value="ECO:0007669"/>
    <property type="project" value="TreeGrafter"/>
</dbReference>
<proteinExistence type="inferred from homology"/>
<dbReference type="RefSeq" id="XP_047739492.1">
    <property type="nucleotide sequence ID" value="XM_047883536.1"/>
</dbReference>
<evidence type="ECO:0000256" key="3">
    <source>
        <dbReference type="ARBA" id="ARBA00021234"/>
    </source>
</evidence>
<dbReference type="KEGG" id="hazt:108682521"/>